<evidence type="ECO:0000256" key="4">
    <source>
        <dbReference type="ARBA" id="ARBA00022927"/>
    </source>
</evidence>
<dbReference type="CDD" id="cd15853">
    <property type="entry name" value="SNARE_Bet1"/>
    <property type="match status" value="1"/>
</dbReference>
<keyword evidence="3 10" id="KW-0812">Transmembrane</keyword>
<dbReference type="InterPro" id="IPR039899">
    <property type="entry name" value="BET1_SNARE"/>
</dbReference>
<feature type="transmembrane region" description="Helical" evidence="10">
    <location>
        <begin position="93"/>
        <end position="112"/>
    </location>
</feature>
<keyword evidence="5 10" id="KW-1133">Transmembrane helix</keyword>
<accession>A0A7E4V4N5</accession>
<evidence type="ECO:0000256" key="6">
    <source>
        <dbReference type="ARBA" id="ARBA00023034"/>
    </source>
</evidence>
<evidence type="ECO:0000256" key="8">
    <source>
        <dbReference type="ARBA" id="ARBA00046280"/>
    </source>
</evidence>
<evidence type="ECO:0000256" key="1">
    <source>
        <dbReference type="ARBA" id="ARBA00004394"/>
    </source>
</evidence>
<dbReference type="AlphaFoldDB" id="A0A7E4V4N5"/>
<evidence type="ECO:0000256" key="2">
    <source>
        <dbReference type="ARBA" id="ARBA00022448"/>
    </source>
</evidence>
<dbReference type="WBParaSite" id="Pan_g16015.t1">
    <property type="protein sequence ID" value="Pan_g16015.t1"/>
    <property type="gene ID" value="Pan_g16015"/>
</dbReference>
<keyword evidence="2" id="KW-0813">Transport</keyword>
<evidence type="ECO:0000313" key="13">
    <source>
        <dbReference type="WBParaSite" id="Pan_g16015.t1"/>
    </source>
</evidence>
<reference evidence="12" key="1">
    <citation type="journal article" date="2013" name="Genetics">
        <title>The draft genome and transcriptome of Panagrellus redivivus are shaped by the harsh demands of a free-living lifestyle.</title>
        <authorList>
            <person name="Srinivasan J."/>
            <person name="Dillman A.R."/>
            <person name="Macchietto M.G."/>
            <person name="Heikkinen L."/>
            <person name="Lakso M."/>
            <person name="Fracchia K.M."/>
            <person name="Antoshechkin I."/>
            <person name="Mortazavi A."/>
            <person name="Wong G."/>
            <person name="Sternberg P.W."/>
        </authorList>
    </citation>
    <scope>NUCLEOTIDE SEQUENCE [LARGE SCALE GENOMIC DNA]</scope>
    <source>
        <strain evidence="12">MT8872</strain>
    </source>
</reference>
<sequence length="113" mass="12760">MAYRSRFHVPGTPNGGNSYEGSAYLENQNDNLLDGLRDKVNTLKRVTINIGDDVREQNRLLGSMESDFDASRGLLDGAMKRLGIVQRTGGKNVLCYLVLFSFFVFLCIYYLVR</sequence>
<dbReference type="PANTHER" id="PTHR12791">
    <property type="entry name" value="GOLGI SNARE BET1-RELATED"/>
    <property type="match status" value="1"/>
</dbReference>
<proteinExistence type="predicted"/>
<dbReference type="Proteomes" id="UP000492821">
    <property type="component" value="Unassembled WGS sequence"/>
</dbReference>
<evidence type="ECO:0000256" key="10">
    <source>
        <dbReference type="SAM" id="Phobius"/>
    </source>
</evidence>
<keyword evidence="6" id="KW-0333">Golgi apparatus</keyword>
<dbReference type="SUPFAM" id="SSF58038">
    <property type="entry name" value="SNARE fusion complex"/>
    <property type="match status" value="1"/>
</dbReference>
<dbReference type="Gene3D" id="1.20.5.110">
    <property type="match status" value="1"/>
</dbReference>
<dbReference type="InterPro" id="IPR000727">
    <property type="entry name" value="T_SNARE_dom"/>
</dbReference>
<keyword evidence="7 10" id="KW-0472">Membrane</keyword>
<keyword evidence="4" id="KW-0653">Protein transport</keyword>
<organism evidence="12 13">
    <name type="scientific">Panagrellus redivivus</name>
    <name type="common">Microworm</name>
    <dbReference type="NCBI Taxonomy" id="6233"/>
    <lineage>
        <taxon>Eukaryota</taxon>
        <taxon>Metazoa</taxon>
        <taxon>Ecdysozoa</taxon>
        <taxon>Nematoda</taxon>
        <taxon>Chromadorea</taxon>
        <taxon>Rhabditida</taxon>
        <taxon>Tylenchina</taxon>
        <taxon>Panagrolaimomorpha</taxon>
        <taxon>Panagrolaimoidea</taxon>
        <taxon>Panagrolaimidae</taxon>
        <taxon>Panagrellus</taxon>
    </lineage>
</organism>
<evidence type="ECO:0000256" key="7">
    <source>
        <dbReference type="ARBA" id="ARBA00023136"/>
    </source>
</evidence>
<feature type="domain" description="T-SNARE coiled-coil homology" evidence="11">
    <location>
        <begin position="23"/>
        <end position="85"/>
    </location>
</feature>
<evidence type="ECO:0000256" key="5">
    <source>
        <dbReference type="ARBA" id="ARBA00022989"/>
    </source>
</evidence>
<name>A0A7E4V4N5_PANRE</name>
<protein>
    <submittedName>
        <fullName evidence="13">t-SNARE coiled-coil homology domain-containing protein</fullName>
    </submittedName>
</protein>
<dbReference type="GO" id="GO:0015031">
    <property type="term" value="P:protein transport"/>
    <property type="evidence" value="ECO:0007669"/>
    <property type="project" value="UniProtKB-KW"/>
</dbReference>
<dbReference type="GO" id="GO:0000139">
    <property type="term" value="C:Golgi membrane"/>
    <property type="evidence" value="ECO:0007669"/>
    <property type="project" value="UniProtKB-SubCell"/>
</dbReference>
<evidence type="ECO:0000259" key="11">
    <source>
        <dbReference type="PROSITE" id="PS50192"/>
    </source>
</evidence>
<evidence type="ECO:0000256" key="9">
    <source>
        <dbReference type="SAM" id="MobiDB-lite"/>
    </source>
</evidence>
<keyword evidence="12" id="KW-1185">Reference proteome</keyword>
<dbReference type="PROSITE" id="PS50192">
    <property type="entry name" value="T_SNARE"/>
    <property type="match status" value="1"/>
</dbReference>
<evidence type="ECO:0000313" key="12">
    <source>
        <dbReference type="Proteomes" id="UP000492821"/>
    </source>
</evidence>
<comment type="subcellular location">
    <subcellularLocation>
        <location evidence="8">Endomembrane system</location>
        <topology evidence="8">Single-pass type IV membrane protein</topology>
    </subcellularLocation>
    <subcellularLocation>
        <location evidence="1">Golgi apparatus membrane</location>
    </subcellularLocation>
</comment>
<feature type="region of interest" description="Disordered" evidence="9">
    <location>
        <begin position="1"/>
        <end position="20"/>
    </location>
</feature>
<evidence type="ECO:0000256" key="3">
    <source>
        <dbReference type="ARBA" id="ARBA00022692"/>
    </source>
</evidence>
<dbReference type="SMART" id="SM00397">
    <property type="entry name" value="t_SNARE"/>
    <property type="match status" value="1"/>
</dbReference>
<reference evidence="13" key="2">
    <citation type="submission" date="2020-10" db="UniProtKB">
        <authorList>
            <consortium name="WormBaseParasite"/>
        </authorList>
    </citation>
    <scope>IDENTIFICATION</scope>
</reference>